<evidence type="ECO:0000313" key="2">
    <source>
        <dbReference type="EMBL" id="CAL6082213.1"/>
    </source>
</evidence>
<evidence type="ECO:0000313" key="3">
    <source>
        <dbReference type="Proteomes" id="UP001642409"/>
    </source>
</evidence>
<dbReference type="AlphaFoldDB" id="A0AA86R2Y3"/>
<accession>A0AA86R2Y3</accession>
<sequence>MTILCGCHIQSFEREVVQFLSLVEKRSQIQLYKFILIENIQKSHRAFFEHYIFILCSIQTQLDLKRILFSYFISQVQFEVRSLQHQKLTQCGQISIIGSYRRKLINSHYYSSYGRIFSDNQTLYTPVSPKQYAIWLVENYFVFRDVFPGQIQSFINRQKQRTSKDFRKF</sequence>
<comment type="caution">
    <text evidence="1">The sequence shown here is derived from an EMBL/GenBank/DDBJ whole genome shotgun (WGS) entry which is preliminary data.</text>
</comment>
<evidence type="ECO:0000313" key="1">
    <source>
        <dbReference type="EMBL" id="CAI9970709.1"/>
    </source>
</evidence>
<organism evidence="1">
    <name type="scientific">Hexamita inflata</name>
    <dbReference type="NCBI Taxonomy" id="28002"/>
    <lineage>
        <taxon>Eukaryota</taxon>
        <taxon>Metamonada</taxon>
        <taxon>Diplomonadida</taxon>
        <taxon>Hexamitidae</taxon>
        <taxon>Hexamitinae</taxon>
        <taxon>Hexamita</taxon>
    </lineage>
</organism>
<reference evidence="1" key="1">
    <citation type="submission" date="2023-06" db="EMBL/GenBank/DDBJ databases">
        <authorList>
            <person name="Kurt Z."/>
        </authorList>
    </citation>
    <scope>NUCLEOTIDE SEQUENCE</scope>
</reference>
<reference evidence="2 3" key="2">
    <citation type="submission" date="2024-07" db="EMBL/GenBank/DDBJ databases">
        <authorList>
            <person name="Akdeniz Z."/>
        </authorList>
    </citation>
    <scope>NUCLEOTIDE SEQUENCE [LARGE SCALE GENOMIC DNA]</scope>
</reference>
<protein>
    <submittedName>
        <fullName evidence="2">Hypothetical_protein</fullName>
    </submittedName>
</protein>
<name>A0AA86R2Y3_9EUKA</name>
<dbReference type="EMBL" id="CAXDID020000361">
    <property type="protein sequence ID" value="CAL6082213.1"/>
    <property type="molecule type" value="Genomic_DNA"/>
</dbReference>
<dbReference type="EMBL" id="CATOUU010001079">
    <property type="protein sequence ID" value="CAI9970709.1"/>
    <property type="molecule type" value="Genomic_DNA"/>
</dbReference>
<proteinExistence type="predicted"/>
<gene>
    <name evidence="1" type="ORF">HINF_LOCUS58354</name>
    <name evidence="2" type="ORF">HINF_LOCUS61005</name>
</gene>
<keyword evidence="3" id="KW-1185">Reference proteome</keyword>
<dbReference type="Proteomes" id="UP001642409">
    <property type="component" value="Unassembled WGS sequence"/>
</dbReference>